<feature type="transmembrane region" description="Helical" evidence="1">
    <location>
        <begin position="96"/>
        <end position="121"/>
    </location>
</feature>
<feature type="transmembrane region" description="Helical" evidence="1">
    <location>
        <begin position="12"/>
        <end position="29"/>
    </location>
</feature>
<evidence type="ECO:0000313" key="3">
    <source>
        <dbReference type="Proteomes" id="UP000199735"/>
    </source>
</evidence>
<gene>
    <name evidence="2" type="ORF">SAMN04489762_3389</name>
</gene>
<comment type="caution">
    <text evidence="2">The sequence shown here is derived from an EMBL/GenBank/DDBJ whole genome shotgun (WGS) entry which is preliminary data.</text>
</comment>
<feature type="transmembrane region" description="Helical" evidence="1">
    <location>
        <begin position="133"/>
        <end position="155"/>
    </location>
</feature>
<protein>
    <submittedName>
        <fullName evidence="2">ABC-2 family transporter protein</fullName>
    </submittedName>
</protein>
<accession>A0AAX2EJM5</accession>
<evidence type="ECO:0000313" key="2">
    <source>
        <dbReference type="EMBL" id="SEO06318.1"/>
    </source>
</evidence>
<reference evidence="2 3" key="1">
    <citation type="submission" date="2016-10" db="EMBL/GenBank/DDBJ databases">
        <authorList>
            <person name="Varghese N."/>
            <person name="Submissions S."/>
        </authorList>
    </citation>
    <scope>NUCLEOTIDE SEQUENCE [LARGE SCALE GENOMIC DNA]</scope>
    <source>
        <strain evidence="2 3">DSM 21619</strain>
    </source>
</reference>
<organism evidence="2 3">
    <name type="scientific">Terribacillus saccharophilus</name>
    <dbReference type="NCBI Taxonomy" id="361277"/>
    <lineage>
        <taxon>Bacteria</taxon>
        <taxon>Bacillati</taxon>
        <taxon>Bacillota</taxon>
        <taxon>Bacilli</taxon>
        <taxon>Bacillales</taxon>
        <taxon>Bacillaceae</taxon>
        <taxon>Terribacillus</taxon>
    </lineage>
</organism>
<evidence type="ECO:0000256" key="1">
    <source>
        <dbReference type="SAM" id="Phobius"/>
    </source>
</evidence>
<feature type="transmembrane region" description="Helical" evidence="1">
    <location>
        <begin position="215"/>
        <end position="233"/>
    </location>
</feature>
<name>A0AAX2EJM5_9BACI</name>
<dbReference type="EMBL" id="FOCD01000006">
    <property type="protein sequence ID" value="SEO06318.1"/>
    <property type="molecule type" value="Genomic_DNA"/>
</dbReference>
<dbReference type="RefSeq" id="WP_093881500.1">
    <property type="nucleotide sequence ID" value="NZ_FOCD01000006.1"/>
</dbReference>
<feature type="transmembrane region" description="Helical" evidence="1">
    <location>
        <begin position="162"/>
        <end position="183"/>
    </location>
</feature>
<proteinExistence type="predicted"/>
<keyword evidence="1" id="KW-1133">Transmembrane helix</keyword>
<sequence>MLLVKYELKKYFNKSLIIFISLLVITTYLDNFLHYQLGAEKPNIVAGNFGLSLLITQFYLIFLASVYITSEFQLGTSKSVFTGVYTRIEIINIKTIAIILISLCLGILNWIIGLLLEIILLDSISITSALFDLLIIASLYLIYILSVLTFSLLISSICLNRLVTIIINFGAFIFIGDITVQIANRSPKLAKIVENLPFYIVTNGFNNLRINIDSLILIIIFIAAFYLSGIVIFKKRDLT</sequence>
<keyword evidence="1" id="KW-0812">Transmembrane</keyword>
<dbReference type="Proteomes" id="UP000199735">
    <property type="component" value="Unassembled WGS sequence"/>
</dbReference>
<feature type="transmembrane region" description="Helical" evidence="1">
    <location>
        <begin position="49"/>
        <end position="68"/>
    </location>
</feature>
<dbReference type="AlphaFoldDB" id="A0AAX2EJM5"/>
<keyword evidence="1" id="KW-0472">Membrane</keyword>